<feature type="transmembrane region" description="Helical" evidence="1">
    <location>
        <begin position="69"/>
        <end position="90"/>
    </location>
</feature>
<evidence type="ECO:0000313" key="2">
    <source>
        <dbReference type="EMBL" id="KAF4429632.1"/>
    </source>
</evidence>
<protein>
    <submittedName>
        <fullName evidence="2">Uncharacterized protein</fullName>
    </submittedName>
</protein>
<keyword evidence="3" id="KW-1185">Reference proteome</keyword>
<feature type="transmembrane region" description="Helical" evidence="1">
    <location>
        <begin position="110"/>
        <end position="128"/>
    </location>
</feature>
<proteinExistence type="predicted"/>
<dbReference type="AlphaFoldDB" id="A0A8H4JK68"/>
<sequence>MVHFAIQLWNFPSGKTQYLRANLMHIIIGNGPEGPVLDRYDYQYKNQVLFDKPGPDMFEIFPRVVTVDAALRINDNCFWLCLIALGFLLVEQRKNWTEQQLKGFNRVEKCLLVGVLLPIMNGIFLLIVCDDARAFWIFLESTLFRFMAVTMEFGYCTSGLGFSILP</sequence>
<feature type="transmembrane region" description="Helical" evidence="1">
    <location>
        <begin position="143"/>
        <end position="165"/>
    </location>
</feature>
<dbReference type="Proteomes" id="UP000536711">
    <property type="component" value="Unassembled WGS sequence"/>
</dbReference>
<accession>A0A8H4JK68</accession>
<gene>
    <name evidence="2" type="ORF">FACUT_9040</name>
</gene>
<name>A0A8H4JK68_9HYPO</name>
<evidence type="ECO:0000256" key="1">
    <source>
        <dbReference type="SAM" id="Phobius"/>
    </source>
</evidence>
<reference evidence="2 3" key="1">
    <citation type="submission" date="2020-01" db="EMBL/GenBank/DDBJ databases">
        <title>Identification and distribution of gene clusters putatively required for synthesis of sphingolipid metabolism inhibitors in phylogenetically diverse species of the filamentous fungus Fusarium.</title>
        <authorList>
            <person name="Kim H.-S."/>
            <person name="Busman M."/>
            <person name="Brown D.W."/>
            <person name="Divon H."/>
            <person name="Uhlig S."/>
            <person name="Proctor R.H."/>
        </authorList>
    </citation>
    <scope>NUCLEOTIDE SEQUENCE [LARGE SCALE GENOMIC DNA]</scope>
    <source>
        <strain evidence="2 3">NRRL 13308</strain>
    </source>
</reference>
<organism evidence="2 3">
    <name type="scientific">Fusarium acutatum</name>
    <dbReference type="NCBI Taxonomy" id="78861"/>
    <lineage>
        <taxon>Eukaryota</taxon>
        <taxon>Fungi</taxon>
        <taxon>Dikarya</taxon>
        <taxon>Ascomycota</taxon>
        <taxon>Pezizomycotina</taxon>
        <taxon>Sordariomycetes</taxon>
        <taxon>Hypocreomycetidae</taxon>
        <taxon>Hypocreales</taxon>
        <taxon>Nectriaceae</taxon>
        <taxon>Fusarium</taxon>
        <taxon>Fusarium fujikuroi species complex</taxon>
    </lineage>
</organism>
<keyword evidence="1" id="KW-1133">Transmembrane helix</keyword>
<keyword evidence="1" id="KW-0812">Transmembrane</keyword>
<comment type="caution">
    <text evidence="2">The sequence shown here is derived from an EMBL/GenBank/DDBJ whole genome shotgun (WGS) entry which is preliminary data.</text>
</comment>
<evidence type="ECO:0000313" key="3">
    <source>
        <dbReference type="Proteomes" id="UP000536711"/>
    </source>
</evidence>
<dbReference type="OrthoDB" id="3552356at2759"/>
<keyword evidence="1" id="KW-0472">Membrane</keyword>
<dbReference type="EMBL" id="JAADJF010000260">
    <property type="protein sequence ID" value="KAF4429632.1"/>
    <property type="molecule type" value="Genomic_DNA"/>
</dbReference>